<dbReference type="Pfam" id="PF01717">
    <property type="entry name" value="Meth_synt_2"/>
    <property type="match status" value="1"/>
</dbReference>
<dbReference type="RefSeq" id="WP_396640622.1">
    <property type="nucleotide sequence ID" value="NZ_JBIQWL010000003.1"/>
</dbReference>
<comment type="caution">
    <text evidence="2">The sequence shown here is derived from an EMBL/GenBank/DDBJ whole genome shotgun (WGS) entry which is preliminary data.</text>
</comment>
<feature type="domain" description="Cobalamin-independent methionine synthase MetE C-terminal/archaeal" evidence="1">
    <location>
        <begin position="172"/>
        <end position="353"/>
    </location>
</feature>
<dbReference type="CDD" id="cd03311">
    <property type="entry name" value="CIMS_C_terminal_like"/>
    <property type="match status" value="1"/>
</dbReference>
<proteinExistence type="predicted"/>
<dbReference type="SUPFAM" id="SSF51726">
    <property type="entry name" value="UROD/MetE-like"/>
    <property type="match status" value="1"/>
</dbReference>
<dbReference type="GO" id="GO:0032259">
    <property type="term" value="P:methylation"/>
    <property type="evidence" value="ECO:0007669"/>
    <property type="project" value="UniProtKB-KW"/>
</dbReference>
<gene>
    <name evidence="2" type="ORF">ACH3VR_09900</name>
</gene>
<dbReference type="PANTHER" id="PTHR43844">
    <property type="entry name" value="METHIONINE SYNTHASE"/>
    <property type="match status" value="1"/>
</dbReference>
<dbReference type="InterPro" id="IPR002629">
    <property type="entry name" value="Met_Synth_C/arc"/>
</dbReference>
<dbReference type="GO" id="GO:0003871">
    <property type="term" value="F:5-methyltetrahydropteroyltriglutamate-homocysteine S-methyltransferase activity"/>
    <property type="evidence" value="ECO:0007669"/>
    <property type="project" value="UniProtKB-EC"/>
</dbReference>
<reference evidence="2 3" key="1">
    <citation type="submission" date="2024-09" db="EMBL/GenBank/DDBJ databases">
        <authorList>
            <person name="Pan X."/>
        </authorList>
    </citation>
    <scope>NUCLEOTIDE SEQUENCE [LARGE SCALE GENOMIC DNA]</scope>
    <source>
        <strain evidence="2 3">B2969</strain>
    </source>
</reference>
<protein>
    <submittedName>
        <fullName evidence="2">5-methyltetrahydropteroyltriglutamate--homocysteine S-methyltransferase</fullName>
        <ecNumber evidence="2">2.1.1.14</ecNumber>
    </submittedName>
</protein>
<dbReference type="InterPro" id="IPR038071">
    <property type="entry name" value="UROD/MetE-like_sf"/>
</dbReference>
<evidence type="ECO:0000313" key="2">
    <source>
        <dbReference type="EMBL" id="MFH8250664.1"/>
    </source>
</evidence>
<dbReference type="Proteomes" id="UP001610861">
    <property type="component" value="Unassembled WGS sequence"/>
</dbReference>
<dbReference type="NCBIfam" id="NF005085">
    <property type="entry name" value="PRK06520.1"/>
    <property type="match status" value="1"/>
</dbReference>
<organism evidence="2 3">
    <name type="scientific">Microbacterium alkaliflavum</name>
    <dbReference type="NCBI Taxonomy" id="3248839"/>
    <lineage>
        <taxon>Bacteria</taxon>
        <taxon>Bacillati</taxon>
        <taxon>Actinomycetota</taxon>
        <taxon>Actinomycetes</taxon>
        <taxon>Micrococcales</taxon>
        <taxon>Microbacteriaceae</taxon>
        <taxon>Microbacterium</taxon>
    </lineage>
</organism>
<keyword evidence="2" id="KW-0489">Methyltransferase</keyword>
<dbReference type="Gene3D" id="3.20.20.210">
    <property type="match status" value="1"/>
</dbReference>
<sequence length="378" mass="41803">MTNDAPTLTARAPYRADIVGSFLRPAAVAEARHEHATGDLATATLRAIEDEAIADLVAKEQAAGLQLATDGEFRRSWWHFDFFGLLDGVDIVELDHGIQFQGVQTKPRGVHVSGPIRFTDDHPFLAHFRFLKEQADAAGVTPKFTIPAPTVLDFRVEPGHIDPVAYPGGHPAIADDLVQAYRDAWQAFYDAGARYLQFDDTAWAYLCSDVELEKARERGIETNGIAERYATLLNRILDGKPDDLVVTTHVCRGNFRSTWISSGGYEPVAEQLLGNTAYDGYFLEYDSERAGGFEPLRFLPEGDKRVVLGLITTKSGEPEDPEVVKRRIDEASHFAPLDQLALSPQCGFASTEEGNLLSEDEQWAKIRSVVDIAADVWK</sequence>
<evidence type="ECO:0000313" key="3">
    <source>
        <dbReference type="Proteomes" id="UP001610861"/>
    </source>
</evidence>
<dbReference type="EC" id="2.1.1.14" evidence="2"/>
<keyword evidence="3" id="KW-1185">Reference proteome</keyword>
<keyword evidence="2" id="KW-0808">Transferase</keyword>
<accession>A0ABW7QAY6</accession>
<name>A0ABW7QAY6_9MICO</name>
<dbReference type="PANTHER" id="PTHR43844:SF1">
    <property type="entry name" value="METHIONINE SYNTHASE"/>
    <property type="match status" value="1"/>
</dbReference>
<dbReference type="EMBL" id="JBIQWL010000003">
    <property type="protein sequence ID" value="MFH8250664.1"/>
    <property type="molecule type" value="Genomic_DNA"/>
</dbReference>
<evidence type="ECO:0000259" key="1">
    <source>
        <dbReference type="Pfam" id="PF01717"/>
    </source>
</evidence>